<protein>
    <recommendedName>
        <fullName evidence="5">Arginine deiminase</fullName>
    </recommendedName>
</protein>
<dbReference type="PRINTS" id="PR01466">
    <property type="entry name" value="ARGDEIMINASE"/>
</dbReference>
<dbReference type="Proteomes" id="UP000663887">
    <property type="component" value="Unassembled WGS sequence"/>
</dbReference>
<name>A0A816MIU1_9BILA</name>
<evidence type="ECO:0000313" key="2">
    <source>
        <dbReference type="EMBL" id="CAF2002520.1"/>
    </source>
</evidence>
<organism evidence="2 4">
    <name type="scientific">Rotaria magnacalcarata</name>
    <dbReference type="NCBI Taxonomy" id="392030"/>
    <lineage>
        <taxon>Eukaryota</taxon>
        <taxon>Metazoa</taxon>
        <taxon>Spiralia</taxon>
        <taxon>Gnathifera</taxon>
        <taxon>Rotifera</taxon>
        <taxon>Eurotatoria</taxon>
        <taxon>Bdelloidea</taxon>
        <taxon>Philodinida</taxon>
        <taxon>Philodinidae</taxon>
        <taxon>Rotaria</taxon>
    </lineage>
</organism>
<dbReference type="Proteomes" id="UP000663842">
    <property type="component" value="Unassembled WGS sequence"/>
</dbReference>
<dbReference type="PIRSF" id="PIRSF006356">
    <property type="entry name" value="Arg_deiminase"/>
    <property type="match status" value="1"/>
</dbReference>
<comment type="caution">
    <text evidence="2">The sequence shown here is derived from an EMBL/GenBank/DDBJ whole genome shotgun (WGS) entry which is preliminary data.</text>
</comment>
<dbReference type="EMBL" id="CAJNRG010000471">
    <property type="protein sequence ID" value="CAF2002520.1"/>
    <property type="molecule type" value="Genomic_DNA"/>
</dbReference>
<dbReference type="AlphaFoldDB" id="A0A816MIU1"/>
<dbReference type="SUPFAM" id="SSF55909">
    <property type="entry name" value="Pentein"/>
    <property type="match status" value="1"/>
</dbReference>
<dbReference type="PANTHER" id="PTHR47271:SF2">
    <property type="entry name" value="ARGININE DEIMINASE"/>
    <property type="match status" value="1"/>
</dbReference>
<evidence type="ECO:0000256" key="1">
    <source>
        <dbReference type="ARBA" id="ARBA00022801"/>
    </source>
</evidence>
<evidence type="ECO:0008006" key="5">
    <source>
        <dbReference type="Google" id="ProtNLM"/>
    </source>
</evidence>
<gene>
    <name evidence="3" type="ORF">UXM345_LOCUS12477</name>
    <name evidence="2" type="ORF">XDN619_LOCUS3372</name>
</gene>
<dbReference type="Gene3D" id="3.75.10.10">
    <property type="entry name" value="L-arginine/glycine Amidinotransferase, Chain A"/>
    <property type="match status" value="1"/>
</dbReference>
<dbReference type="GO" id="GO:0019546">
    <property type="term" value="P:L-arginine deiminase pathway"/>
    <property type="evidence" value="ECO:0007669"/>
    <property type="project" value="TreeGrafter"/>
</dbReference>
<accession>A0A816MIU1</accession>
<proteinExistence type="predicted"/>
<dbReference type="Pfam" id="PF02274">
    <property type="entry name" value="ADI"/>
    <property type="match status" value="1"/>
</dbReference>
<dbReference type="EMBL" id="CAJOBF010001302">
    <property type="protein sequence ID" value="CAF3936034.1"/>
    <property type="molecule type" value="Genomic_DNA"/>
</dbReference>
<dbReference type="InterPro" id="IPR003876">
    <property type="entry name" value="Arg_deiminase"/>
</dbReference>
<sequence length="433" mass="49047">MKVSGSITKDTLAEFGAGVESECGKLDIVVMHRPDRELLRLTNDNLRSLLFDGLPNINETHKSHDFFSQYLRDHETHVFYIADLLRETLKFSDEARHTLIDGIVAHSYFTVNHKKTAAIALRQWLLERTIEQLIEDVITGVYCSIVELGTSHSARIILEANDSVNKFIIPPLPNLLFIRDAFSIIEKNVFIWQMAKSARQNEPLLLRTIFRFHPYLSTSGLNIVEWQTKNSNDEYPTIEGGDVAYLGQGILLIGCSERTNRTAIEDIASTGLFRQTIVVIIPPQRDYMHLDTILSSVGKHAFALHSPLAEIMEIFTVETRDIENNEFSKPMWISHGFNIRNALRKLLNEPKLIFYDAQNEQTSVYEQKQCRHNVVVIDDCHVVTYAGADPANGIINQMTRNNICQVGQIPSQGLFEGGGGAHCMTNAIRRRAK</sequence>
<evidence type="ECO:0000313" key="3">
    <source>
        <dbReference type="EMBL" id="CAF3936034.1"/>
    </source>
</evidence>
<dbReference type="GO" id="GO:0016990">
    <property type="term" value="F:arginine deiminase activity"/>
    <property type="evidence" value="ECO:0007669"/>
    <property type="project" value="InterPro"/>
</dbReference>
<keyword evidence="1" id="KW-0378">Hydrolase</keyword>
<reference evidence="2" key="1">
    <citation type="submission" date="2021-02" db="EMBL/GenBank/DDBJ databases">
        <authorList>
            <person name="Nowell W R."/>
        </authorList>
    </citation>
    <scope>NUCLEOTIDE SEQUENCE</scope>
</reference>
<dbReference type="PANTHER" id="PTHR47271">
    <property type="entry name" value="ARGININE DEIMINASE"/>
    <property type="match status" value="1"/>
</dbReference>
<dbReference type="Gene3D" id="1.10.3930.10">
    <property type="entry name" value="Arginine deiminase"/>
    <property type="match status" value="1"/>
</dbReference>
<evidence type="ECO:0000313" key="4">
    <source>
        <dbReference type="Proteomes" id="UP000663887"/>
    </source>
</evidence>